<keyword evidence="3" id="KW-1185">Reference proteome</keyword>
<feature type="compositionally biased region" description="Polar residues" evidence="1">
    <location>
        <begin position="723"/>
        <end position="732"/>
    </location>
</feature>
<organism evidence="2 3">
    <name type="scientific">Trichonephila clavipes</name>
    <name type="common">Golden silk orbweaver</name>
    <name type="synonym">Nephila clavipes</name>
    <dbReference type="NCBI Taxonomy" id="2585209"/>
    <lineage>
        <taxon>Eukaryota</taxon>
        <taxon>Metazoa</taxon>
        <taxon>Ecdysozoa</taxon>
        <taxon>Arthropoda</taxon>
        <taxon>Chelicerata</taxon>
        <taxon>Arachnida</taxon>
        <taxon>Araneae</taxon>
        <taxon>Araneomorphae</taxon>
        <taxon>Entelegynae</taxon>
        <taxon>Araneoidea</taxon>
        <taxon>Nephilidae</taxon>
        <taxon>Trichonephila</taxon>
    </lineage>
</organism>
<dbReference type="EMBL" id="BMAU01021438">
    <property type="protein sequence ID" value="GFY36930.1"/>
    <property type="molecule type" value="Genomic_DNA"/>
</dbReference>
<evidence type="ECO:0000313" key="2">
    <source>
        <dbReference type="EMBL" id="GFY36930.1"/>
    </source>
</evidence>
<comment type="caution">
    <text evidence="2">The sequence shown here is derived from an EMBL/GenBank/DDBJ whole genome shotgun (WGS) entry which is preliminary data.</text>
</comment>
<dbReference type="Pfam" id="PF03564">
    <property type="entry name" value="DUF1759"/>
    <property type="match status" value="1"/>
</dbReference>
<feature type="compositionally biased region" description="Basic and acidic residues" evidence="1">
    <location>
        <begin position="710"/>
        <end position="722"/>
    </location>
</feature>
<accession>A0A8X7BMP6</accession>
<proteinExistence type="predicted"/>
<dbReference type="AlphaFoldDB" id="A0A8X7BMP6"/>
<gene>
    <name evidence="2" type="primary">AVEN_170741_1</name>
    <name evidence="2" type="ORF">TNCV_2568921</name>
</gene>
<evidence type="ECO:0000313" key="3">
    <source>
        <dbReference type="Proteomes" id="UP000887159"/>
    </source>
</evidence>
<sequence>MKVVVEEGISRQLETFWQLENLGIEPVNENLNRNDDKILQEFEENIQFRDGRYVVQLPWKGNLKESLDNNYGIAYERFSKLCHKFQNDQSLYTEYKNVVDSYVEQNIVERVPNTNVVDGAEFYLPHRAVIRHDRSSNDVLGGQSTVSSAYTTSVECVQIFNEANIPLHKWATNSAKLRELWEKNGFSTETSSNSIGQNMINYKVLGISWDTDRDVFYFDIEKIPLSFTTGFRGNRFVLNHSLRIYIYRIEDIQKLTEPSKWHHCPGKENPADIISRGISVRELKDSELWRHGPPWLQQAEQFWPKFEKQNVSNLDLELKNKFRDISQNEIILENREKLLSLDKFSSYFKLLRVTAFVFRFINNTRDTLKKSGTLETEELKKSEEYWIKEIQKETYASEIIDLEEAQKVSDCSKIRSLVPCLDDRKILRIKGRLDESEISLDEKQPILLPSNSKFTELLIFGKLNLLDLKTVHHFKSPNIHKDVEIGDVVLVEGSSKSKLLWDLGTIQETLMDRDGHIRAFNETNVHSLEIVYNQLIEKIDCLKFADNELLSVIDVKDIEKEVEQCESFMENLISYKCKISQKIASLTPPIVPPTIVNTTNLPSSTIETLTHEPRSSIKLPKLTVNKFYGDHKNWLEFLSQIENAVDKNSSLSKIEKLIYLKSLVGDVAAKAISGCALTEKFSRKNKSDNWDLKALREFLGEEIQSRERERAQSFHSSVREKQNSNNSKQECNSFAFGSRSNNRNAYVKQKGNNSSEAELLDDQSTANSKCIFCGENLHDSSSCESVSIEIKRFRFFCFSGRHSIAFCSKLKKEKGCSFCGLKSHSKALCYRFYQNNSYKTTFHCHKEESDDSITSVSSCQTETESQRVLLQTASVVARYNKQFRNCRLLADTAAQRSLVERKFSRLLTLPVIRKEKLSIYSFGDKSPVEKVFNVVKIRLENKDDPNSYLEIEALETEKISAAHISPPDIDISIYNAHLKVLKLADTTNSDTNVSVLIGADNYYDVMTGRIKRISRKLVAANLFMGGV</sequence>
<dbReference type="InterPro" id="IPR005312">
    <property type="entry name" value="DUF1759"/>
</dbReference>
<reference evidence="2" key="1">
    <citation type="submission" date="2020-08" db="EMBL/GenBank/DDBJ databases">
        <title>Multicomponent nature underlies the extraordinary mechanical properties of spider dragline silk.</title>
        <authorList>
            <person name="Kono N."/>
            <person name="Nakamura H."/>
            <person name="Mori M."/>
            <person name="Yoshida Y."/>
            <person name="Ohtoshi R."/>
            <person name="Malay A.D."/>
            <person name="Moran D.A.P."/>
            <person name="Tomita M."/>
            <person name="Numata K."/>
            <person name="Arakawa K."/>
        </authorList>
    </citation>
    <scope>NUCLEOTIDE SEQUENCE</scope>
</reference>
<name>A0A8X7BMP6_TRICX</name>
<feature type="region of interest" description="Disordered" evidence="1">
    <location>
        <begin position="710"/>
        <end position="736"/>
    </location>
</feature>
<evidence type="ECO:0000256" key="1">
    <source>
        <dbReference type="SAM" id="MobiDB-lite"/>
    </source>
</evidence>
<protein>
    <submittedName>
        <fullName evidence="2">DUF1758 domain-containing protein</fullName>
    </submittedName>
</protein>
<dbReference type="Proteomes" id="UP000887159">
    <property type="component" value="Unassembled WGS sequence"/>
</dbReference>
<dbReference type="PANTHER" id="PTHR47331">
    <property type="entry name" value="PHD-TYPE DOMAIN-CONTAINING PROTEIN"/>
    <property type="match status" value="1"/>
</dbReference>